<comment type="caution">
    <text evidence="1">The sequence shown here is derived from an EMBL/GenBank/DDBJ whole genome shotgun (WGS) entry which is preliminary data.</text>
</comment>
<gene>
    <name evidence="1" type="ORF">ABDK96_11680</name>
</gene>
<reference evidence="1 2" key="1">
    <citation type="submission" date="2024-05" db="EMBL/GenBank/DDBJ databases">
        <authorList>
            <person name="Yi C."/>
        </authorList>
    </citation>
    <scope>NUCLEOTIDE SEQUENCE [LARGE SCALE GENOMIC DNA]</scope>
    <source>
        <strain evidence="1 2">XS13</strain>
    </source>
</reference>
<organism evidence="1 2">
    <name type="scientific">Citricoccus nitrophenolicus</name>
    <dbReference type="NCBI Taxonomy" id="863575"/>
    <lineage>
        <taxon>Bacteria</taxon>
        <taxon>Bacillati</taxon>
        <taxon>Actinomycetota</taxon>
        <taxon>Actinomycetes</taxon>
        <taxon>Micrococcales</taxon>
        <taxon>Micrococcaceae</taxon>
        <taxon>Citricoccus</taxon>
    </lineage>
</organism>
<evidence type="ECO:0000313" key="1">
    <source>
        <dbReference type="EMBL" id="MEO9248343.1"/>
    </source>
</evidence>
<dbReference type="RefSeq" id="WP_347920967.1">
    <property type="nucleotide sequence ID" value="NZ_JBDXMX010000005.1"/>
</dbReference>
<keyword evidence="2" id="KW-1185">Reference proteome</keyword>
<sequence length="186" mass="20917">MNDSEGRPLMVRMFPDYADTVVWFGGPVQYDVSGLTEGLVRALEDWEQSYYDSLTTDENWKSAEVARQFTAEGNRLAERVADELGDGYEVQFSSYEPGVLPRRFRGAHPALNPRAAAAFAELAAALTAEQKRSDNAACAPGGEDSEWFAVAPRTGAIFKPHRKMHPVWAQARGIQMRLFHSWQHRR</sequence>
<proteinExistence type="predicted"/>
<name>A0ABV0IJK7_9MICC</name>
<dbReference type="Proteomes" id="UP001484097">
    <property type="component" value="Unassembled WGS sequence"/>
</dbReference>
<evidence type="ECO:0000313" key="2">
    <source>
        <dbReference type="Proteomes" id="UP001484097"/>
    </source>
</evidence>
<protein>
    <submittedName>
        <fullName evidence="1">Uncharacterized protein</fullName>
    </submittedName>
</protein>
<dbReference type="EMBL" id="JBDXMX010000005">
    <property type="protein sequence ID" value="MEO9248343.1"/>
    <property type="molecule type" value="Genomic_DNA"/>
</dbReference>
<accession>A0ABV0IJK7</accession>